<dbReference type="GO" id="GO:0030414">
    <property type="term" value="F:peptidase inhibitor activity"/>
    <property type="evidence" value="ECO:0007669"/>
    <property type="project" value="InterPro"/>
</dbReference>
<dbReference type="Proteomes" id="UP000694701">
    <property type="component" value="Unplaced"/>
</dbReference>
<keyword evidence="4" id="KW-1185">Reference proteome</keyword>
<name>A0A8C1K292_CYPCA</name>
<organism evidence="3 4">
    <name type="scientific">Cyprinus carpio</name>
    <name type="common">Common carp</name>
    <dbReference type="NCBI Taxonomy" id="7962"/>
    <lineage>
        <taxon>Eukaryota</taxon>
        <taxon>Metazoa</taxon>
        <taxon>Chordata</taxon>
        <taxon>Craniata</taxon>
        <taxon>Vertebrata</taxon>
        <taxon>Euteleostomi</taxon>
        <taxon>Actinopterygii</taxon>
        <taxon>Neopterygii</taxon>
        <taxon>Teleostei</taxon>
        <taxon>Ostariophysi</taxon>
        <taxon>Cypriniformes</taxon>
        <taxon>Cyprinidae</taxon>
        <taxon>Cyprininae</taxon>
        <taxon>Cyprinus</taxon>
    </lineage>
</organism>
<feature type="compositionally biased region" description="Polar residues" evidence="1">
    <location>
        <begin position="23"/>
        <end position="39"/>
    </location>
</feature>
<dbReference type="SUPFAM" id="SSF57256">
    <property type="entry name" value="Elafin-like"/>
    <property type="match status" value="1"/>
</dbReference>
<dbReference type="InterPro" id="IPR008197">
    <property type="entry name" value="WAP_dom"/>
</dbReference>
<feature type="domain" description="WAP" evidence="2">
    <location>
        <begin position="12"/>
        <end position="59"/>
    </location>
</feature>
<dbReference type="GO" id="GO:0005576">
    <property type="term" value="C:extracellular region"/>
    <property type="evidence" value="ECO:0007669"/>
    <property type="project" value="InterPro"/>
</dbReference>
<reference evidence="3" key="1">
    <citation type="submission" date="2025-05" db="UniProtKB">
        <authorList>
            <consortium name="Ensembl"/>
        </authorList>
    </citation>
    <scope>IDENTIFICATION</scope>
</reference>
<evidence type="ECO:0000256" key="1">
    <source>
        <dbReference type="SAM" id="MobiDB-lite"/>
    </source>
</evidence>
<protein>
    <recommendedName>
        <fullName evidence="2">WAP domain-containing protein</fullName>
    </recommendedName>
</protein>
<dbReference type="Pfam" id="PF00095">
    <property type="entry name" value="WAP"/>
    <property type="match status" value="1"/>
</dbReference>
<proteinExistence type="predicted"/>
<evidence type="ECO:0000313" key="3">
    <source>
        <dbReference type="Ensembl" id="ENSCCRP00010040108.1"/>
    </source>
</evidence>
<dbReference type="PRINTS" id="PR00003">
    <property type="entry name" value="4DISULPHCORE"/>
</dbReference>
<dbReference type="AlphaFoldDB" id="A0A8C1K292"/>
<dbReference type="Gene3D" id="4.10.75.10">
    <property type="entry name" value="Elafin-like"/>
    <property type="match status" value="1"/>
</dbReference>
<dbReference type="PROSITE" id="PS51390">
    <property type="entry name" value="WAP"/>
    <property type="match status" value="1"/>
</dbReference>
<sequence length="69" mass="7281">WNCSVLLCHVSLTAKPGKCPPRSSGTRSCTSSPCKNDSNCPNNEKCCSNGCGLYCTAPYTGICCFGQLI</sequence>
<feature type="region of interest" description="Disordered" evidence="1">
    <location>
        <begin position="17"/>
        <end position="39"/>
    </location>
</feature>
<evidence type="ECO:0000259" key="2">
    <source>
        <dbReference type="PROSITE" id="PS51390"/>
    </source>
</evidence>
<dbReference type="SMART" id="SM00217">
    <property type="entry name" value="WAP"/>
    <property type="match status" value="1"/>
</dbReference>
<dbReference type="Proteomes" id="UP000694427">
    <property type="component" value="Unplaced"/>
</dbReference>
<evidence type="ECO:0000313" key="4">
    <source>
        <dbReference type="Proteomes" id="UP000694427"/>
    </source>
</evidence>
<dbReference type="InterPro" id="IPR036645">
    <property type="entry name" value="Elafin-like_sf"/>
</dbReference>
<dbReference type="Ensembl" id="ENSCCRT00010044059.1">
    <property type="protein sequence ID" value="ENSCCRP00010040108.1"/>
    <property type="gene ID" value="ENSCCRG00010017141.1"/>
</dbReference>
<dbReference type="Ensembl" id="ENSCCRT00020042108.1">
    <property type="protein sequence ID" value="ENSCCRP00020038573.1"/>
    <property type="gene ID" value="ENSCCRG00020017212.1"/>
</dbReference>
<accession>A0A8C1K292</accession>